<protein>
    <submittedName>
        <fullName evidence="1">Uncharacterized protein</fullName>
    </submittedName>
</protein>
<proteinExistence type="predicted"/>
<organism evidence="1 2">
    <name type="scientific">Melastoma candidum</name>
    <dbReference type="NCBI Taxonomy" id="119954"/>
    <lineage>
        <taxon>Eukaryota</taxon>
        <taxon>Viridiplantae</taxon>
        <taxon>Streptophyta</taxon>
        <taxon>Embryophyta</taxon>
        <taxon>Tracheophyta</taxon>
        <taxon>Spermatophyta</taxon>
        <taxon>Magnoliopsida</taxon>
        <taxon>eudicotyledons</taxon>
        <taxon>Gunneridae</taxon>
        <taxon>Pentapetalae</taxon>
        <taxon>rosids</taxon>
        <taxon>malvids</taxon>
        <taxon>Myrtales</taxon>
        <taxon>Melastomataceae</taxon>
        <taxon>Melastomatoideae</taxon>
        <taxon>Melastomateae</taxon>
        <taxon>Melastoma</taxon>
    </lineage>
</organism>
<name>A0ACB9QV11_9MYRT</name>
<dbReference type="Proteomes" id="UP001057402">
    <property type="component" value="Chromosome 5"/>
</dbReference>
<reference evidence="2" key="1">
    <citation type="journal article" date="2023" name="Front. Plant Sci.">
        <title>Chromosomal-level genome assembly of Melastoma candidum provides insights into trichome evolution.</title>
        <authorList>
            <person name="Zhong Y."/>
            <person name="Wu W."/>
            <person name="Sun C."/>
            <person name="Zou P."/>
            <person name="Liu Y."/>
            <person name="Dai S."/>
            <person name="Zhou R."/>
        </authorList>
    </citation>
    <scope>NUCLEOTIDE SEQUENCE [LARGE SCALE GENOMIC DNA]</scope>
</reference>
<keyword evidence="2" id="KW-1185">Reference proteome</keyword>
<evidence type="ECO:0000313" key="2">
    <source>
        <dbReference type="Proteomes" id="UP001057402"/>
    </source>
</evidence>
<gene>
    <name evidence="1" type="ORF">MLD38_017539</name>
</gene>
<comment type="caution">
    <text evidence="1">The sequence shown here is derived from an EMBL/GenBank/DDBJ whole genome shotgun (WGS) entry which is preliminary data.</text>
</comment>
<sequence>MFLLRTIDAFRSSAAQETEEESPDLALAQMRRSMEERGLSSQEFSDPTLMRFLIARSMDIEKATKMIVKWREWREVLVPNGFISDSEVADELEARKIYLQGLTRCGRPLMIVKACKHYPSEDKLQFKKFVAYLLDKTIASSFRGQEVGNEKLVAILDLKDISYKNVDARGLITGFQFLQSYYPERLGRCYIIHMPAFFVSVWKFVSRFLEKATLEKIVILTTEEEHKDLVEQIGDVLPEMYGGKAKLVAIQDVTLSLSL</sequence>
<dbReference type="EMBL" id="CM042884">
    <property type="protein sequence ID" value="KAI4369048.1"/>
    <property type="molecule type" value="Genomic_DNA"/>
</dbReference>
<evidence type="ECO:0000313" key="1">
    <source>
        <dbReference type="EMBL" id="KAI4369048.1"/>
    </source>
</evidence>
<accession>A0ACB9QV11</accession>